<evidence type="ECO:0008006" key="3">
    <source>
        <dbReference type="Google" id="ProtNLM"/>
    </source>
</evidence>
<evidence type="ECO:0000313" key="2">
    <source>
        <dbReference type="Proteomes" id="UP000216429"/>
    </source>
</evidence>
<sequence>MSYFEVLVEGGSDVPTLREILTRKFNLEEDTHFRIHPHKGRGKLPGNVLAQPDPKHQALLEQLPAKLRGFGRYLGDDSCVLVVLDADDTPRDELLASLQAMLEQLPTRPRRVLFRLAIEETESWFIADETAILAAFPKAKVQRLRNIEPDAIVGAWETLADALGVNKHLVTGADKYAWAEAIAPHLDLDNPRSPSLRELVDGVRHEVALDAV</sequence>
<dbReference type="Pfam" id="PF14103">
    <property type="entry name" value="DUF4276"/>
    <property type="match status" value="1"/>
</dbReference>
<dbReference type="OrthoDB" id="283783at2"/>
<dbReference type="InterPro" id="IPR025455">
    <property type="entry name" value="DUF4276"/>
</dbReference>
<evidence type="ECO:0000313" key="1">
    <source>
        <dbReference type="EMBL" id="OZI77664.1"/>
    </source>
</evidence>
<protein>
    <recommendedName>
        <fullName evidence="3">DUF4276 domain-containing protein</fullName>
    </recommendedName>
</protein>
<dbReference type="EMBL" id="NEVU01000001">
    <property type="protein sequence ID" value="OZI77664.1"/>
    <property type="molecule type" value="Genomic_DNA"/>
</dbReference>
<name>A0A261VU82_9BORD</name>
<reference evidence="2" key="1">
    <citation type="submission" date="2017-05" db="EMBL/GenBank/DDBJ databases">
        <title>Complete and WGS of Bordetella genogroups.</title>
        <authorList>
            <person name="Spilker T."/>
            <person name="Lipuma J."/>
        </authorList>
    </citation>
    <scope>NUCLEOTIDE SEQUENCE [LARGE SCALE GENOMIC DNA]</scope>
    <source>
        <strain evidence="2">AU6712</strain>
    </source>
</reference>
<dbReference type="Proteomes" id="UP000216429">
    <property type="component" value="Unassembled WGS sequence"/>
</dbReference>
<accession>A0A261VU82</accession>
<keyword evidence="2" id="KW-1185">Reference proteome</keyword>
<organism evidence="1 2">
    <name type="scientific">Bordetella genomosp. 12</name>
    <dbReference type="NCBI Taxonomy" id="463035"/>
    <lineage>
        <taxon>Bacteria</taxon>
        <taxon>Pseudomonadati</taxon>
        <taxon>Pseudomonadota</taxon>
        <taxon>Betaproteobacteria</taxon>
        <taxon>Burkholderiales</taxon>
        <taxon>Alcaligenaceae</taxon>
        <taxon>Bordetella</taxon>
    </lineage>
</organism>
<dbReference type="RefSeq" id="WP_094810492.1">
    <property type="nucleotide sequence ID" value="NZ_NEVU01000001.1"/>
</dbReference>
<gene>
    <name evidence="1" type="ORF">CAL22_03805</name>
</gene>
<proteinExistence type="predicted"/>
<dbReference type="AlphaFoldDB" id="A0A261VU82"/>
<comment type="caution">
    <text evidence="1">The sequence shown here is derived from an EMBL/GenBank/DDBJ whole genome shotgun (WGS) entry which is preliminary data.</text>
</comment>